<dbReference type="SUPFAM" id="SSF52317">
    <property type="entry name" value="Class I glutamine amidotransferase-like"/>
    <property type="match status" value="1"/>
</dbReference>
<evidence type="ECO:0000313" key="16">
    <source>
        <dbReference type="EMBL" id="TQM58417.1"/>
    </source>
</evidence>
<keyword evidence="5 13" id="KW-0028">Amino-acid biosynthesis</keyword>
<feature type="domain" description="Glutamine amidotransferase" evidence="15">
    <location>
        <begin position="6"/>
        <end position="209"/>
    </location>
</feature>
<feature type="active site" evidence="13 14">
    <location>
        <position position="193"/>
    </location>
</feature>
<evidence type="ECO:0000256" key="10">
    <source>
        <dbReference type="ARBA" id="ARBA00025299"/>
    </source>
</evidence>
<dbReference type="OrthoDB" id="9807137at2"/>
<dbReference type="EC" id="4.3.2.10" evidence="13"/>
<evidence type="ECO:0000256" key="14">
    <source>
        <dbReference type="PIRSR" id="PIRSR000495-1"/>
    </source>
</evidence>
<evidence type="ECO:0000256" key="4">
    <source>
        <dbReference type="ARBA" id="ARBA00022490"/>
    </source>
</evidence>
<dbReference type="EC" id="3.5.1.2" evidence="13"/>
<dbReference type="GO" id="GO:0000107">
    <property type="term" value="F:imidazoleglycerol-phosphate synthase activity"/>
    <property type="evidence" value="ECO:0007669"/>
    <property type="project" value="UniProtKB-UniRule"/>
</dbReference>
<keyword evidence="17" id="KW-1185">Reference proteome</keyword>
<evidence type="ECO:0000256" key="13">
    <source>
        <dbReference type="HAMAP-Rule" id="MF_00278"/>
    </source>
</evidence>
<organism evidence="16 17">
    <name type="scientific">Humibacillus xanthopallidus</name>
    <dbReference type="NCBI Taxonomy" id="412689"/>
    <lineage>
        <taxon>Bacteria</taxon>
        <taxon>Bacillati</taxon>
        <taxon>Actinomycetota</taxon>
        <taxon>Actinomycetes</taxon>
        <taxon>Micrococcales</taxon>
        <taxon>Intrasporangiaceae</taxon>
        <taxon>Humibacillus</taxon>
    </lineage>
</organism>
<evidence type="ECO:0000256" key="11">
    <source>
        <dbReference type="ARBA" id="ARBA00047838"/>
    </source>
</evidence>
<reference evidence="16 17" key="1">
    <citation type="submission" date="2019-06" db="EMBL/GenBank/DDBJ databases">
        <title>Genome sequencing of plant associated microbes to promote plant fitness in Sorghum bicolor and Oryza sativa.</title>
        <authorList>
            <person name="Coleman-Derr D."/>
        </authorList>
    </citation>
    <scope>NUCLEOTIDE SEQUENCE [LARGE SCALE GENOMIC DNA]</scope>
    <source>
        <strain evidence="16 17">KV-663</strain>
    </source>
</reference>
<dbReference type="PIRSF" id="PIRSF000495">
    <property type="entry name" value="Amidotransf_hisH"/>
    <property type="match status" value="1"/>
</dbReference>
<keyword evidence="4 13" id="KW-0963">Cytoplasm</keyword>
<comment type="pathway">
    <text evidence="2 13">Amino-acid biosynthesis; L-histidine biosynthesis; L-histidine from 5-phospho-alpha-D-ribose 1-diphosphate: step 5/9.</text>
</comment>
<dbReference type="GO" id="GO:0005737">
    <property type="term" value="C:cytoplasm"/>
    <property type="evidence" value="ECO:0007669"/>
    <property type="project" value="UniProtKB-SubCell"/>
</dbReference>
<keyword evidence="6 13" id="KW-0378">Hydrolase</keyword>
<keyword evidence="8 13" id="KW-0368">Histidine biosynthesis</keyword>
<dbReference type="GO" id="GO:0000105">
    <property type="term" value="P:L-histidine biosynthetic process"/>
    <property type="evidence" value="ECO:0007669"/>
    <property type="project" value="UniProtKB-UniRule"/>
</dbReference>
<evidence type="ECO:0000256" key="3">
    <source>
        <dbReference type="ARBA" id="ARBA00011152"/>
    </source>
</evidence>
<dbReference type="InterPro" id="IPR029062">
    <property type="entry name" value="Class_I_gatase-like"/>
</dbReference>
<protein>
    <recommendedName>
        <fullName evidence="13">Imidazole glycerol phosphate synthase subunit HisH</fullName>
        <ecNumber evidence="13">4.3.2.10</ecNumber>
    </recommendedName>
    <alternativeName>
        <fullName evidence="13">IGP synthase glutaminase subunit</fullName>
        <ecNumber evidence="13">3.5.1.2</ecNumber>
    </alternativeName>
    <alternativeName>
        <fullName evidence="13">IGP synthase subunit HisH</fullName>
    </alternativeName>
    <alternativeName>
        <fullName evidence="13">ImGP synthase subunit HisH</fullName>
        <shortName evidence="13">IGPS subunit HisH</shortName>
    </alternativeName>
</protein>
<dbReference type="InterPro" id="IPR010139">
    <property type="entry name" value="Imidazole-glycPsynth_HisH"/>
</dbReference>
<accession>A0A543HJC9</accession>
<comment type="subunit">
    <text evidence="3 13">Heterodimer of HisH and HisF.</text>
</comment>
<comment type="catalytic activity">
    <reaction evidence="12 13">
        <text>L-glutamine + H2O = L-glutamate + NH4(+)</text>
        <dbReference type="Rhea" id="RHEA:15889"/>
        <dbReference type="ChEBI" id="CHEBI:15377"/>
        <dbReference type="ChEBI" id="CHEBI:28938"/>
        <dbReference type="ChEBI" id="CHEBI:29985"/>
        <dbReference type="ChEBI" id="CHEBI:58359"/>
        <dbReference type="EC" id="3.5.1.2"/>
    </reaction>
</comment>
<comment type="function">
    <text evidence="10 13">IGPS catalyzes the conversion of PRFAR and glutamine to IGP, AICAR and glutamate. The HisH subunit catalyzes the hydrolysis of glutamine to glutamate and ammonia as part of the synthesis of IGP and AICAR. The resulting ammonia molecule is channeled to the active site of HisF.</text>
</comment>
<name>A0A543HJC9_9MICO</name>
<proteinExistence type="inferred from homology"/>
<keyword evidence="9 13" id="KW-0456">Lyase</keyword>
<dbReference type="NCBIfam" id="TIGR01855">
    <property type="entry name" value="IMP_synth_hisH"/>
    <property type="match status" value="1"/>
</dbReference>
<evidence type="ECO:0000256" key="7">
    <source>
        <dbReference type="ARBA" id="ARBA00022962"/>
    </source>
</evidence>
<dbReference type="FunFam" id="3.40.50.880:FF:000056">
    <property type="entry name" value="Imidazole glycerol phosphate synthase subunit HisH"/>
    <property type="match status" value="1"/>
</dbReference>
<sequence>MTKDVVVLDYGSGNVRSAVRALERVGASVTLTADPAAALACDGLFVPGVGNFHACMAGLAAAHGPRIIDRRLSGGRPVLGVCVGMQVLFEGSTEPSATPVEGLGEWPGTVERLPAAVVPHMGWSEVEVPSGSGLFRGVEHERFYFVHSYAVQHWTLEPSGAFVRVAPKVTWARHGAPFVAAVENGALAATQFHPEKSGDAGATLLENWVRSL</sequence>
<evidence type="ECO:0000256" key="5">
    <source>
        <dbReference type="ARBA" id="ARBA00022605"/>
    </source>
</evidence>
<comment type="caution">
    <text evidence="16">The sequence shown here is derived from an EMBL/GenBank/DDBJ whole genome shotgun (WGS) entry which is preliminary data.</text>
</comment>
<dbReference type="Pfam" id="PF00117">
    <property type="entry name" value="GATase"/>
    <property type="match status" value="1"/>
</dbReference>
<evidence type="ECO:0000256" key="2">
    <source>
        <dbReference type="ARBA" id="ARBA00005091"/>
    </source>
</evidence>
<comment type="subcellular location">
    <subcellularLocation>
        <location evidence="1 13">Cytoplasm</location>
    </subcellularLocation>
</comment>
<dbReference type="CDD" id="cd01748">
    <property type="entry name" value="GATase1_IGP_Synthase"/>
    <property type="match status" value="1"/>
</dbReference>
<dbReference type="PROSITE" id="PS51273">
    <property type="entry name" value="GATASE_TYPE_1"/>
    <property type="match status" value="1"/>
</dbReference>
<evidence type="ECO:0000256" key="8">
    <source>
        <dbReference type="ARBA" id="ARBA00023102"/>
    </source>
</evidence>
<dbReference type="PANTHER" id="PTHR42701:SF1">
    <property type="entry name" value="IMIDAZOLE GLYCEROL PHOSPHATE SYNTHASE SUBUNIT HISH"/>
    <property type="match status" value="1"/>
</dbReference>
<evidence type="ECO:0000256" key="1">
    <source>
        <dbReference type="ARBA" id="ARBA00004496"/>
    </source>
</evidence>
<evidence type="ECO:0000256" key="6">
    <source>
        <dbReference type="ARBA" id="ARBA00022801"/>
    </source>
</evidence>
<dbReference type="GO" id="GO:0004359">
    <property type="term" value="F:glutaminase activity"/>
    <property type="evidence" value="ECO:0007669"/>
    <property type="project" value="UniProtKB-EC"/>
</dbReference>
<evidence type="ECO:0000259" key="15">
    <source>
        <dbReference type="Pfam" id="PF00117"/>
    </source>
</evidence>
<comment type="catalytic activity">
    <reaction evidence="11 13">
        <text>5-[(5-phospho-1-deoxy-D-ribulos-1-ylimino)methylamino]-1-(5-phospho-beta-D-ribosyl)imidazole-4-carboxamide + L-glutamine = D-erythro-1-(imidazol-4-yl)glycerol 3-phosphate + 5-amino-1-(5-phospho-beta-D-ribosyl)imidazole-4-carboxamide + L-glutamate + H(+)</text>
        <dbReference type="Rhea" id="RHEA:24793"/>
        <dbReference type="ChEBI" id="CHEBI:15378"/>
        <dbReference type="ChEBI" id="CHEBI:29985"/>
        <dbReference type="ChEBI" id="CHEBI:58278"/>
        <dbReference type="ChEBI" id="CHEBI:58359"/>
        <dbReference type="ChEBI" id="CHEBI:58475"/>
        <dbReference type="ChEBI" id="CHEBI:58525"/>
        <dbReference type="EC" id="4.3.2.10"/>
    </reaction>
</comment>
<dbReference type="PANTHER" id="PTHR42701">
    <property type="entry name" value="IMIDAZOLE GLYCEROL PHOSPHATE SYNTHASE SUBUNIT HISH"/>
    <property type="match status" value="1"/>
</dbReference>
<dbReference type="InterPro" id="IPR017926">
    <property type="entry name" value="GATASE"/>
</dbReference>
<feature type="active site" description="Nucleophile" evidence="13 14">
    <location>
        <position position="82"/>
    </location>
</feature>
<dbReference type="AlphaFoldDB" id="A0A543HJC9"/>
<dbReference type="UniPathway" id="UPA00031">
    <property type="reaction ID" value="UER00010"/>
</dbReference>
<gene>
    <name evidence="13" type="primary">hisH</name>
    <name evidence="16" type="ORF">FBY41_3784</name>
</gene>
<dbReference type="GO" id="GO:0016829">
    <property type="term" value="F:lyase activity"/>
    <property type="evidence" value="ECO:0007669"/>
    <property type="project" value="UniProtKB-KW"/>
</dbReference>
<evidence type="ECO:0000313" key="17">
    <source>
        <dbReference type="Proteomes" id="UP000316747"/>
    </source>
</evidence>
<evidence type="ECO:0000256" key="12">
    <source>
        <dbReference type="ARBA" id="ARBA00049534"/>
    </source>
</evidence>
<dbReference type="HAMAP" id="MF_00278">
    <property type="entry name" value="HisH"/>
    <property type="match status" value="1"/>
</dbReference>
<feature type="active site" evidence="13 14">
    <location>
        <position position="195"/>
    </location>
</feature>
<dbReference type="Gene3D" id="3.40.50.880">
    <property type="match status" value="1"/>
</dbReference>
<dbReference type="Proteomes" id="UP000316747">
    <property type="component" value="Unassembled WGS sequence"/>
</dbReference>
<evidence type="ECO:0000256" key="9">
    <source>
        <dbReference type="ARBA" id="ARBA00023239"/>
    </source>
</evidence>
<dbReference type="EMBL" id="VFPM01000003">
    <property type="protein sequence ID" value="TQM58417.1"/>
    <property type="molecule type" value="Genomic_DNA"/>
</dbReference>
<keyword evidence="7 13" id="KW-0315">Glutamine amidotransferase</keyword>
<dbReference type="RefSeq" id="WP_141845849.1">
    <property type="nucleotide sequence ID" value="NZ_VFPM01000003.1"/>
</dbReference>